<evidence type="ECO:0000313" key="2">
    <source>
        <dbReference type="EMBL" id="SEV88480.1"/>
    </source>
</evidence>
<evidence type="ECO:0000259" key="1">
    <source>
        <dbReference type="SMART" id="SM00460"/>
    </source>
</evidence>
<accession>A0A1I0MKS5</accession>
<protein>
    <submittedName>
        <fullName evidence="2">Transglutaminase-like enzyme, putative cysteine protease</fullName>
    </submittedName>
</protein>
<keyword evidence="2" id="KW-0645">Protease</keyword>
<dbReference type="AlphaFoldDB" id="A0A1I0MKS5"/>
<dbReference type="RefSeq" id="WP_089988849.1">
    <property type="nucleotide sequence ID" value="NZ_FOIZ01000001.1"/>
</dbReference>
<proteinExistence type="predicted"/>
<dbReference type="PANTHER" id="PTHR33490">
    <property type="entry name" value="BLR5614 PROTEIN-RELATED"/>
    <property type="match status" value="1"/>
</dbReference>
<sequence>MPLSITHTTRYTYDQPVSYALQKVRLRPQSNPLQEVIRWDLSIDGGRIETSYRDHYGNHVDLVSADIDTQEMTITATGEVEVKDRAGVLGMVYGRAPLWHFTQETPLTTAGPLIAPLAKIAAVDPVTTEVLHALSAAILEAVPYQAGQTHAGTSAEEAMTLQWGVCQDHSHIFLAAARHAGIAARYVSGYLHMTDRVDQDASHAWVEAHVPDLGWVGFDISNGISPDERYVRLAVGRDAQDAAPISGLRMGSGDETMIVSLQVQQ</sequence>
<dbReference type="PANTHER" id="PTHR33490:SF6">
    <property type="entry name" value="SLL1049 PROTEIN"/>
    <property type="match status" value="1"/>
</dbReference>
<organism evidence="2 3">
    <name type="scientific">Cognatiyoonia koreensis</name>
    <dbReference type="NCBI Taxonomy" id="364200"/>
    <lineage>
        <taxon>Bacteria</taxon>
        <taxon>Pseudomonadati</taxon>
        <taxon>Pseudomonadota</taxon>
        <taxon>Alphaproteobacteria</taxon>
        <taxon>Rhodobacterales</taxon>
        <taxon>Paracoccaceae</taxon>
        <taxon>Cognatiyoonia</taxon>
    </lineage>
</organism>
<gene>
    <name evidence="2" type="ORF">SAMN04488515_0056</name>
</gene>
<dbReference type="SMART" id="SM00460">
    <property type="entry name" value="TGc"/>
    <property type="match status" value="1"/>
</dbReference>
<dbReference type="InterPro" id="IPR038765">
    <property type="entry name" value="Papain-like_cys_pep_sf"/>
</dbReference>
<dbReference type="GO" id="GO:0006508">
    <property type="term" value="P:proteolysis"/>
    <property type="evidence" value="ECO:0007669"/>
    <property type="project" value="UniProtKB-KW"/>
</dbReference>
<name>A0A1I0MKS5_9RHOB</name>
<dbReference type="InterPro" id="IPR002931">
    <property type="entry name" value="Transglutaminase-like"/>
</dbReference>
<evidence type="ECO:0000313" key="3">
    <source>
        <dbReference type="Proteomes" id="UP000199167"/>
    </source>
</evidence>
<dbReference type="Gene3D" id="3.10.620.30">
    <property type="match status" value="1"/>
</dbReference>
<dbReference type="Pfam" id="PF01841">
    <property type="entry name" value="Transglut_core"/>
    <property type="match status" value="1"/>
</dbReference>
<feature type="domain" description="Transglutaminase-like" evidence="1">
    <location>
        <begin position="158"/>
        <end position="222"/>
    </location>
</feature>
<dbReference type="STRING" id="364200.SAMN04488515_0056"/>
<dbReference type="GO" id="GO:0008233">
    <property type="term" value="F:peptidase activity"/>
    <property type="evidence" value="ECO:0007669"/>
    <property type="project" value="UniProtKB-KW"/>
</dbReference>
<dbReference type="Pfam" id="PF08379">
    <property type="entry name" value="Bact_transglu_N"/>
    <property type="match status" value="1"/>
</dbReference>
<dbReference type="InterPro" id="IPR013589">
    <property type="entry name" value="Bac_transglu_N"/>
</dbReference>
<dbReference type="SUPFAM" id="SSF54001">
    <property type="entry name" value="Cysteine proteinases"/>
    <property type="match status" value="1"/>
</dbReference>
<keyword evidence="3" id="KW-1185">Reference proteome</keyword>
<keyword evidence="2" id="KW-0378">Hydrolase</keyword>
<dbReference type="Proteomes" id="UP000199167">
    <property type="component" value="Unassembled WGS sequence"/>
</dbReference>
<dbReference type="EMBL" id="FOIZ01000001">
    <property type="protein sequence ID" value="SEV88480.1"/>
    <property type="molecule type" value="Genomic_DNA"/>
</dbReference>
<dbReference type="OrthoDB" id="9804023at2"/>
<reference evidence="2 3" key="1">
    <citation type="submission" date="2016-10" db="EMBL/GenBank/DDBJ databases">
        <authorList>
            <person name="de Groot N.N."/>
        </authorList>
    </citation>
    <scope>NUCLEOTIDE SEQUENCE [LARGE SCALE GENOMIC DNA]</scope>
    <source>
        <strain evidence="2 3">DSM 17925</strain>
    </source>
</reference>